<dbReference type="Proteomes" id="UP001187471">
    <property type="component" value="Unassembled WGS sequence"/>
</dbReference>
<evidence type="ECO:0000256" key="11">
    <source>
        <dbReference type="SAM" id="SignalP"/>
    </source>
</evidence>
<evidence type="ECO:0000256" key="7">
    <source>
        <dbReference type="ARBA" id="ARBA00023180"/>
    </source>
</evidence>
<dbReference type="PROSITE" id="PS51485">
    <property type="entry name" value="PHYTOCYANIN"/>
    <property type="match status" value="1"/>
</dbReference>
<evidence type="ECO:0000313" key="13">
    <source>
        <dbReference type="EMBL" id="KAK2971146.1"/>
    </source>
</evidence>
<dbReference type="PANTHER" id="PTHR33021">
    <property type="entry name" value="BLUE COPPER PROTEIN"/>
    <property type="match status" value="1"/>
</dbReference>
<keyword evidence="4 11" id="KW-0732">Signal</keyword>
<evidence type="ECO:0000256" key="6">
    <source>
        <dbReference type="ARBA" id="ARBA00023157"/>
    </source>
</evidence>
<dbReference type="InterPro" id="IPR008972">
    <property type="entry name" value="Cupredoxin"/>
</dbReference>
<dbReference type="AlphaFoldDB" id="A0AA88U762"/>
<feature type="chain" id="PRO_5041696408" description="Phytocyanin domain-containing protein" evidence="11">
    <location>
        <begin position="29"/>
        <end position="189"/>
    </location>
</feature>
<dbReference type="InterPro" id="IPR003245">
    <property type="entry name" value="Phytocyanin_dom"/>
</dbReference>
<evidence type="ECO:0000256" key="10">
    <source>
        <dbReference type="SAM" id="MobiDB-lite"/>
    </source>
</evidence>
<organism evidence="13 14">
    <name type="scientific">Escallonia rubra</name>
    <dbReference type="NCBI Taxonomy" id="112253"/>
    <lineage>
        <taxon>Eukaryota</taxon>
        <taxon>Viridiplantae</taxon>
        <taxon>Streptophyta</taxon>
        <taxon>Embryophyta</taxon>
        <taxon>Tracheophyta</taxon>
        <taxon>Spermatophyta</taxon>
        <taxon>Magnoliopsida</taxon>
        <taxon>eudicotyledons</taxon>
        <taxon>Gunneridae</taxon>
        <taxon>Pentapetalae</taxon>
        <taxon>asterids</taxon>
        <taxon>campanulids</taxon>
        <taxon>Escalloniales</taxon>
        <taxon>Escalloniaceae</taxon>
        <taxon>Escallonia</taxon>
    </lineage>
</organism>
<protein>
    <recommendedName>
        <fullName evidence="12">Phytocyanin domain-containing protein</fullName>
    </recommendedName>
</protein>
<feature type="domain" description="Phytocyanin" evidence="12">
    <location>
        <begin position="30"/>
        <end position="132"/>
    </location>
</feature>
<evidence type="ECO:0000256" key="2">
    <source>
        <dbReference type="ARBA" id="ARBA00022475"/>
    </source>
</evidence>
<keyword evidence="7" id="KW-0325">Glycoprotein</keyword>
<evidence type="ECO:0000256" key="3">
    <source>
        <dbReference type="ARBA" id="ARBA00022622"/>
    </source>
</evidence>
<comment type="subcellular location">
    <subcellularLocation>
        <location evidence="1">Cell membrane</location>
        <topology evidence="1">Lipid-anchor</topology>
        <topology evidence="1">GPI-anchor</topology>
    </subcellularLocation>
</comment>
<keyword evidence="3" id="KW-0336">GPI-anchor</keyword>
<dbReference type="InterPro" id="IPR039391">
    <property type="entry name" value="Phytocyanin-like"/>
</dbReference>
<dbReference type="Pfam" id="PF02298">
    <property type="entry name" value="Cu_bind_like"/>
    <property type="match status" value="1"/>
</dbReference>
<name>A0AA88U762_9ASTE</name>
<evidence type="ECO:0000256" key="5">
    <source>
        <dbReference type="ARBA" id="ARBA00023136"/>
    </source>
</evidence>
<dbReference type="EMBL" id="JAVXUO010002601">
    <property type="protein sequence ID" value="KAK2971146.1"/>
    <property type="molecule type" value="Genomic_DNA"/>
</dbReference>
<evidence type="ECO:0000313" key="14">
    <source>
        <dbReference type="Proteomes" id="UP001187471"/>
    </source>
</evidence>
<evidence type="ECO:0000256" key="1">
    <source>
        <dbReference type="ARBA" id="ARBA00004609"/>
    </source>
</evidence>
<feature type="signal peptide" evidence="11">
    <location>
        <begin position="1"/>
        <end position="28"/>
    </location>
</feature>
<dbReference type="CDD" id="cd11019">
    <property type="entry name" value="OsENODL1_like"/>
    <property type="match status" value="1"/>
</dbReference>
<dbReference type="GO" id="GO:0009055">
    <property type="term" value="F:electron transfer activity"/>
    <property type="evidence" value="ECO:0007669"/>
    <property type="project" value="InterPro"/>
</dbReference>
<evidence type="ECO:0000256" key="4">
    <source>
        <dbReference type="ARBA" id="ARBA00022729"/>
    </source>
</evidence>
<accession>A0AA88U762</accession>
<feature type="region of interest" description="Disordered" evidence="10">
    <location>
        <begin position="138"/>
        <end position="163"/>
    </location>
</feature>
<keyword evidence="2" id="KW-1003">Cell membrane</keyword>
<proteinExistence type="inferred from homology"/>
<sequence>MGSASIFLRLFCTIILVLATANTPPVTASEEFKVGDAEGWRQPGLNHTEMYNHWAARRRFHVGDSLRFEYKNDSVLVVNKWGYYHCNTSSPIFVFNDGNTVVNLDRPGPSYFVSGDPDHCRDGQRLLVEVMNLHPPVSHTPPSIATPPQPYLPSSPAPSPLGSGSAAPSVSLKVISVLLMTPLLVTTIA</sequence>
<dbReference type="PANTHER" id="PTHR33021:SF234">
    <property type="entry name" value="EARLY NODULIN-LIKE PROTEIN 7"/>
    <property type="match status" value="1"/>
</dbReference>
<dbReference type="GO" id="GO:0005886">
    <property type="term" value="C:plasma membrane"/>
    <property type="evidence" value="ECO:0007669"/>
    <property type="project" value="UniProtKB-SubCell"/>
</dbReference>
<gene>
    <name evidence="13" type="ORF">RJ640_008570</name>
</gene>
<dbReference type="InterPro" id="IPR041846">
    <property type="entry name" value="ENL_dom"/>
</dbReference>
<evidence type="ECO:0000259" key="12">
    <source>
        <dbReference type="PROSITE" id="PS51485"/>
    </source>
</evidence>
<evidence type="ECO:0000256" key="9">
    <source>
        <dbReference type="ARBA" id="ARBA00035011"/>
    </source>
</evidence>
<keyword evidence="8" id="KW-0449">Lipoprotein</keyword>
<reference evidence="13" key="1">
    <citation type="submission" date="2022-12" db="EMBL/GenBank/DDBJ databases">
        <title>Draft genome assemblies for two species of Escallonia (Escalloniales).</title>
        <authorList>
            <person name="Chanderbali A."/>
            <person name="Dervinis C."/>
            <person name="Anghel I."/>
            <person name="Soltis D."/>
            <person name="Soltis P."/>
            <person name="Zapata F."/>
        </authorList>
    </citation>
    <scope>NUCLEOTIDE SEQUENCE</scope>
    <source>
        <strain evidence="13">UCBG92.1500</strain>
        <tissue evidence="13">Leaf</tissue>
    </source>
</reference>
<comment type="similarity">
    <text evidence="9">Belongs to the early nodulin-like (ENODL) family.</text>
</comment>
<dbReference type="Gene3D" id="2.60.40.420">
    <property type="entry name" value="Cupredoxins - blue copper proteins"/>
    <property type="match status" value="1"/>
</dbReference>
<dbReference type="FunFam" id="2.60.40.420:FF:000010">
    <property type="entry name" value="Early nodulin-like protein 1"/>
    <property type="match status" value="1"/>
</dbReference>
<keyword evidence="14" id="KW-1185">Reference proteome</keyword>
<keyword evidence="6" id="KW-1015">Disulfide bond</keyword>
<comment type="caution">
    <text evidence="13">The sequence shown here is derived from an EMBL/GenBank/DDBJ whole genome shotgun (WGS) entry which is preliminary data.</text>
</comment>
<dbReference type="GO" id="GO:0098552">
    <property type="term" value="C:side of membrane"/>
    <property type="evidence" value="ECO:0007669"/>
    <property type="project" value="UniProtKB-KW"/>
</dbReference>
<dbReference type="SUPFAM" id="SSF49503">
    <property type="entry name" value="Cupredoxins"/>
    <property type="match status" value="1"/>
</dbReference>
<evidence type="ECO:0000256" key="8">
    <source>
        <dbReference type="ARBA" id="ARBA00023288"/>
    </source>
</evidence>
<keyword evidence="5" id="KW-0472">Membrane</keyword>
<feature type="compositionally biased region" description="Pro residues" evidence="10">
    <location>
        <begin position="144"/>
        <end position="159"/>
    </location>
</feature>